<accession>A0A9P0NIW0</accession>
<keyword evidence="3" id="KW-1185">Reference proteome</keyword>
<evidence type="ECO:0000313" key="3">
    <source>
        <dbReference type="Proteomes" id="UP001154329"/>
    </source>
</evidence>
<gene>
    <name evidence="2" type="ORF">APHIGO_LOCUS8011</name>
</gene>
<proteinExistence type="predicted"/>
<sequence>MFSGPLWVVLATLVVYSQATRTVENKKKELFNYVIDFDNATYNNDNSLKTVAATRPNSITNNTTAGLEQMIKLQVSQTHTKEKGMILSYINTIVSKVVKKITDFLSLYLSTDCESLDPKNRADNEVCLCRNSTVLYYINRTVCFIIKVNVTDISRGKL</sequence>
<evidence type="ECO:0000256" key="1">
    <source>
        <dbReference type="SAM" id="SignalP"/>
    </source>
</evidence>
<reference evidence="2" key="1">
    <citation type="submission" date="2022-02" db="EMBL/GenBank/DDBJ databases">
        <authorList>
            <person name="King R."/>
        </authorList>
    </citation>
    <scope>NUCLEOTIDE SEQUENCE</scope>
</reference>
<name>A0A9P0NIW0_APHGO</name>
<reference evidence="2" key="2">
    <citation type="submission" date="2022-10" db="EMBL/GenBank/DDBJ databases">
        <authorList>
            <consortium name="ENA_rothamsted_submissions"/>
            <consortium name="culmorum"/>
            <person name="King R."/>
        </authorList>
    </citation>
    <scope>NUCLEOTIDE SEQUENCE</scope>
</reference>
<organism evidence="2 3">
    <name type="scientific">Aphis gossypii</name>
    <name type="common">Cotton aphid</name>
    <dbReference type="NCBI Taxonomy" id="80765"/>
    <lineage>
        <taxon>Eukaryota</taxon>
        <taxon>Metazoa</taxon>
        <taxon>Ecdysozoa</taxon>
        <taxon>Arthropoda</taxon>
        <taxon>Hexapoda</taxon>
        <taxon>Insecta</taxon>
        <taxon>Pterygota</taxon>
        <taxon>Neoptera</taxon>
        <taxon>Paraneoptera</taxon>
        <taxon>Hemiptera</taxon>
        <taxon>Sternorrhyncha</taxon>
        <taxon>Aphidomorpha</taxon>
        <taxon>Aphidoidea</taxon>
        <taxon>Aphididae</taxon>
        <taxon>Aphidini</taxon>
        <taxon>Aphis</taxon>
        <taxon>Aphis</taxon>
    </lineage>
</organism>
<feature type="chain" id="PRO_5040164203" evidence="1">
    <location>
        <begin position="20"/>
        <end position="158"/>
    </location>
</feature>
<dbReference type="EMBL" id="OU899036">
    <property type="protein sequence ID" value="CAH1731261.1"/>
    <property type="molecule type" value="Genomic_DNA"/>
</dbReference>
<keyword evidence="1" id="KW-0732">Signal</keyword>
<feature type="signal peptide" evidence="1">
    <location>
        <begin position="1"/>
        <end position="19"/>
    </location>
</feature>
<dbReference type="AlphaFoldDB" id="A0A9P0NIW0"/>
<protein>
    <submittedName>
        <fullName evidence="2">Uncharacterized protein</fullName>
    </submittedName>
</protein>
<evidence type="ECO:0000313" key="2">
    <source>
        <dbReference type="EMBL" id="CAH1731261.1"/>
    </source>
</evidence>
<dbReference type="Proteomes" id="UP001154329">
    <property type="component" value="Chromosome 3"/>
</dbReference>